<name>A0AAU9L2W1_9STRA</name>
<accession>A0AAU9L2W1</accession>
<dbReference type="AlphaFoldDB" id="A0AAU9L2W1"/>
<comment type="caution">
    <text evidence="1">The sequence shown here is derived from an EMBL/GenBank/DDBJ whole genome shotgun (WGS) entry which is preliminary data.</text>
</comment>
<gene>
    <name evidence="1" type="ORF">PBS003_LOCUS5562</name>
</gene>
<dbReference type="Proteomes" id="UP001160483">
    <property type="component" value="Unassembled WGS sequence"/>
</dbReference>
<dbReference type="EMBL" id="CAKKTJ010000281">
    <property type="protein sequence ID" value="CAH0478884.1"/>
    <property type="molecule type" value="Genomic_DNA"/>
</dbReference>
<reference evidence="1" key="1">
    <citation type="submission" date="2021-11" db="EMBL/GenBank/DDBJ databases">
        <authorList>
            <person name="Islam A."/>
            <person name="Islam S."/>
            <person name="Flora M.S."/>
            <person name="Rahman M."/>
            <person name="Ziaur R.M."/>
            <person name="Epstein J.H."/>
            <person name="Hassan M."/>
            <person name="Klassen M."/>
            <person name="Woodard K."/>
            <person name="Webb A."/>
            <person name="Webby R.J."/>
            <person name="El Zowalaty M.E."/>
        </authorList>
    </citation>
    <scope>NUCLEOTIDE SEQUENCE</scope>
    <source>
        <strain evidence="1">Pbs3</strain>
    </source>
</reference>
<evidence type="ECO:0000313" key="2">
    <source>
        <dbReference type="Proteomes" id="UP001160483"/>
    </source>
</evidence>
<organism evidence="1 2">
    <name type="scientific">Peronospora belbahrii</name>
    <dbReference type="NCBI Taxonomy" id="622444"/>
    <lineage>
        <taxon>Eukaryota</taxon>
        <taxon>Sar</taxon>
        <taxon>Stramenopiles</taxon>
        <taxon>Oomycota</taxon>
        <taxon>Peronosporomycetes</taxon>
        <taxon>Peronosporales</taxon>
        <taxon>Peronosporaceae</taxon>
        <taxon>Peronospora</taxon>
    </lineage>
</organism>
<protein>
    <recommendedName>
        <fullName evidence="3">Proteasome assembly chaperone 1</fullName>
    </recommendedName>
</protein>
<evidence type="ECO:0000313" key="1">
    <source>
        <dbReference type="EMBL" id="CAH0478884.1"/>
    </source>
</evidence>
<sequence length="320" mass="35588">MGEAICSLSEETINVKVELTETFGKGGKEIALGGYSEADYAADRADWSSVASRPVASDLLGLNELLVQNDPFVHSQSQIASNMTTRLSSRVFLAFDDISYASKNVLRFAKIGDTQACLVLPESLIENFFLPAHLCRFIQIYQYPDTQVAIITVNTNELDVTQRWDVADALVSAMSQANVQTLTILAAVHLPYAKDSNLNVFYSGLGTEVAGDTAVDVAALSEADPSWEIKDPWLVVLLHLIKVEQWPRTHLLLAKGYKPGRNLLGTYEAVDSLSRALQLFTKDQMTVERQQMHQELPKVLAKEKMRMRKTTDDHLALLYH</sequence>
<evidence type="ECO:0008006" key="3">
    <source>
        <dbReference type="Google" id="ProtNLM"/>
    </source>
</evidence>
<proteinExistence type="predicted"/>